<feature type="compositionally biased region" description="Low complexity" evidence="1">
    <location>
        <begin position="95"/>
        <end position="128"/>
    </location>
</feature>
<feature type="non-terminal residue" evidence="2">
    <location>
        <position position="128"/>
    </location>
</feature>
<sequence length="128" mass="12279">AEPPGGTISTISSRRIAYLNASDRLFPRVSGSGSGSSVSPTAASAVPIPAPAAAACSTPPNPPSSSIAMMGSSGKLHPTPLNTIPPTGASAPRMVPADPVAATTAAVFGPSGGVSFSATSSSSASESE</sequence>
<accession>A0A1D1XTS7</accession>
<feature type="region of interest" description="Disordered" evidence="1">
    <location>
        <begin position="52"/>
        <end position="128"/>
    </location>
</feature>
<feature type="non-terminal residue" evidence="2">
    <location>
        <position position="1"/>
    </location>
</feature>
<name>A0A1D1XTS7_9ARAE</name>
<dbReference type="AlphaFoldDB" id="A0A1D1XTS7"/>
<gene>
    <name evidence="2" type="primary">rbm26_1</name>
    <name evidence="2" type="ORF">g.120577</name>
</gene>
<evidence type="ECO:0000256" key="1">
    <source>
        <dbReference type="SAM" id="MobiDB-lite"/>
    </source>
</evidence>
<protein>
    <submittedName>
        <fullName evidence="2">RNA-binding protein 26</fullName>
    </submittedName>
</protein>
<dbReference type="EMBL" id="GDJX01022163">
    <property type="protein sequence ID" value="JAT45773.1"/>
    <property type="molecule type" value="Transcribed_RNA"/>
</dbReference>
<evidence type="ECO:0000313" key="2">
    <source>
        <dbReference type="EMBL" id="JAT45773.1"/>
    </source>
</evidence>
<proteinExistence type="predicted"/>
<feature type="compositionally biased region" description="Low complexity" evidence="1">
    <location>
        <begin position="52"/>
        <end position="68"/>
    </location>
</feature>
<organism evidence="2">
    <name type="scientific">Anthurium amnicola</name>
    <dbReference type="NCBI Taxonomy" id="1678845"/>
    <lineage>
        <taxon>Eukaryota</taxon>
        <taxon>Viridiplantae</taxon>
        <taxon>Streptophyta</taxon>
        <taxon>Embryophyta</taxon>
        <taxon>Tracheophyta</taxon>
        <taxon>Spermatophyta</taxon>
        <taxon>Magnoliopsida</taxon>
        <taxon>Liliopsida</taxon>
        <taxon>Araceae</taxon>
        <taxon>Pothoideae</taxon>
        <taxon>Potheae</taxon>
        <taxon>Anthurium</taxon>
    </lineage>
</organism>
<reference evidence="2" key="1">
    <citation type="submission" date="2015-07" db="EMBL/GenBank/DDBJ databases">
        <title>Transcriptome Assembly of Anthurium amnicola.</title>
        <authorList>
            <person name="Suzuki J."/>
        </authorList>
    </citation>
    <scope>NUCLEOTIDE SEQUENCE</scope>
</reference>